<feature type="compositionally biased region" description="Acidic residues" evidence="1">
    <location>
        <begin position="583"/>
        <end position="600"/>
    </location>
</feature>
<feature type="compositionally biased region" description="Low complexity" evidence="1">
    <location>
        <begin position="623"/>
        <end position="634"/>
    </location>
</feature>
<sequence length="1334" mass="141281">MGRKGPPPPVATGKASLLHYFSSSPSVRTDSASAGSSSPARAGPSRANSLPHANATSSSLGRGKPTDESTPRAPLRATQSLGSLEAARRDAPQPPVVASASSSSGAPPQVPAEESEEDYRPPRSFVKAESLTPRRNPPRLAARNSSPAPSPTAAAFTAPRSPRASESMRKDKEKAVETGSDAELATHVKMEKRGSVDPLNLCTPSPAKRARQRAPKKIFSFTIDEKGRDVLDLTLSSPSAASMATLSSDSDSEVIVVTSRRPSRAPSTASKQSTSPTRRIKEEVTPSRSRSSAASRSPQKTLRKTQAIAEALQAISSESGSVAGPVQRSGDPRSGSATPTRAGLGIQTRTTIGPFAPFTPTKSAHTTASTPSVSVTLASISPPRFGEQERIVSEPSTPSRSHAAGAPTSMNALGICNHQASGSEGAKGPHLPEHSEADHHVSPAAHRTPTASTPTKSLAKLTNSAVRRLSAGKPAKIGASDSIFVRSPSGSPLSSLAPTPVRQDSAPENHPQASPSRSRVPIKRMSSFEIIIDLPRSASMSKKPKLDRGGSGATANAARSKSPASGLPTTAKKDDKDRSEWDALMDAESDADEADGEASEAENSPSPIKTRKAESAGPKRASRAAAASSSSEGDSSSDEDELATFLSRARARREAGETLAPTSATSPAAATVPTTVSPPSPATSMRRSNRARRETDHYTPGVSSKPAAASARPTANGSKKALPSLFVGQKELRDGRDTFNKMMRARKKEQELGHTTAWYDKWKRVLQGDEEGMSDDDENQAAEGASHEVSALAQVQPGDAAGLAAVLAAGSDDELEPPKAIQAAAGTKAEAAGKLIDEERAREVAQLDGAVEEFTERQERTVWQSVQPRIRSLETLSATMEGEGWLGRMASLLKAGFRDSDAIPSPVTLFSAFSGADHGSDQDRSILTDWLCQLICHPSTPSKLVYKLQALLARHLKLIGDAQPITFERVSALLEEVGLKAEREGVEEQETSAAADDAAATADGDGSVLITQTRRNRVVLRFCGLMHALLSAAPGSLAVDDTVNLAELLVRLALDPTSSPLRSSLGDLLRSVLAAVHKSPAAGGQLYAQLARRYGDAKPRIQFAFLQALPHASEQDKQLRRWLACALLAPTEQFEEIASLRDLSQPALPQIRNMLGSPSADNVFVPKANAGPDEIVDGMLVDRARMLMLSLASISYEIYDREDRTELRHDLDGIISHIRKIDSRFRADARKGLAVERLLAKNLFTALVHSLTYQLRAARGQRAGSDLTEEAARALAAEDRAAKAQDPKQPKLSFGRTPKTEHSAAPLSARVTATAAEDEDMVSDISDDDALLRS</sequence>
<keyword evidence="3" id="KW-1185">Reference proteome</keyword>
<feature type="compositionally biased region" description="Low complexity" evidence="1">
    <location>
        <begin position="138"/>
        <end position="165"/>
    </location>
</feature>
<feature type="compositionally biased region" description="Pro residues" evidence="1">
    <location>
        <begin position="1"/>
        <end position="10"/>
    </location>
</feature>
<accession>A0A9P7B5T0</accession>
<feature type="compositionally biased region" description="Polar residues" evidence="1">
    <location>
        <begin position="240"/>
        <end position="249"/>
    </location>
</feature>
<evidence type="ECO:0000313" key="2">
    <source>
        <dbReference type="EMBL" id="KAG0659676.1"/>
    </source>
</evidence>
<organism evidence="2 3">
    <name type="scientific">Rhodotorula mucilaginosa</name>
    <name type="common">Yeast</name>
    <name type="synonym">Rhodotorula rubra</name>
    <dbReference type="NCBI Taxonomy" id="5537"/>
    <lineage>
        <taxon>Eukaryota</taxon>
        <taxon>Fungi</taxon>
        <taxon>Dikarya</taxon>
        <taxon>Basidiomycota</taxon>
        <taxon>Pucciniomycotina</taxon>
        <taxon>Microbotryomycetes</taxon>
        <taxon>Sporidiobolales</taxon>
        <taxon>Sporidiobolaceae</taxon>
        <taxon>Rhodotorula</taxon>
    </lineage>
</organism>
<feature type="compositionally biased region" description="Basic and acidic residues" evidence="1">
    <location>
        <begin position="166"/>
        <end position="176"/>
    </location>
</feature>
<feature type="region of interest" description="Disordered" evidence="1">
    <location>
        <begin position="482"/>
        <end position="724"/>
    </location>
</feature>
<gene>
    <name evidence="2" type="ORF">C6P46_005035</name>
</gene>
<feature type="region of interest" description="Disordered" evidence="1">
    <location>
        <begin position="1"/>
        <end position="214"/>
    </location>
</feature>
<feature type="compositionally biased region" description="Acidic residues" evidence="1">
    <location>
        <begin position="1316"/>
        <end position="1334"/>
    </location>
</feature>
<protein>
    <submittedName>
        <fullName evidence="2">Uncharacterized protein</fullName>
    </submittedName>
</protein>
<dbReference type="OrthoDB" id="2530505at2759"/>
<feature type="compositionally biased region" description="Polar residues" evidence="1">
    <location>
        <begin position="21"/>
        <end position="30"/>
    </location>
</feature>
<feature type="compositionally biased region" description="Low complexity" evidence="1">
    <location>
        <begin position="256"/>
        <end position="270"/>
    </location>
</feature>
<feature type="compositionally biased region" description="Low complexity" evidence="1">
    <location>
        <begin position="660"/>
        <end position="675"/>
    </location>
</feature>
<feature type="compositionally biased region" description="Basic and acidic residues" evidence="1">
    <location>
        <begin position="184"/>
        <end position="195"/>
    </location>
</feature>
<feature type="compositionally biased region" description="Low complexity" evidence="1">
    <location>
        <begin position="96"/>
        <end position="107"/>
    </location>
</feature>
<feature type="compositionally biased region" description="Low complexity" evidence="1">
    <location>
        <begin position="31"/>
        <end position="47"/>
    </location>
</feature>
<dbReference type="Proteomes" id="UP000777482">
    <property type="component" value="Unassembled WGS sequence"/>
</dbReference>
<dbReference type="EMBL" id="PUHQ01000051">
    <property type="protein sequence ID" value="KAG0659676.1"/>
    <property type="molecule type" value="Genomic_DNA"/>
</dbReference>
<feature type="compositionally biased region" description="Polar residues" evidence="1">
    <location>
        <begin position="553"/>
        <end position="563"/>
    </location>
</feature>
<feature type="compositionally biased region" description="Basic and acidic residues" evidence="1">
    <location>
        <begin position="571"/>
        <end position="581"/>
    </location>
</feature>
<feature type="compositionally biased region" description="Polar residues" evidence="1">
    <location>
        <begin position="449"/>
        <end position="459"/>
    </location>
</feature>
<feature type="compositionally biased region" description="Low complexity" evidence="1">
    <location>
        <begin position="487"/>
        <end position="496"/>
    </location>
</feature>
<comment type="caution">
    <text evidence="2">The sequence shown here is derived from an EMBL/GenBank/DDBJ whole genome shotgun (WGS) entry which is preliminary data.</text>
</comment>
<name>A0A9P7B5T0_RHOMI</name>
<feature type="compositionally biased region" description="Basic and acidic residues" evidence="1">
    <location>
        <begin position="430"/>
        <end position="441"/>
    </location>
</feature>
<feature type="compositionally biased region" description="Polar residues" evidence="1">
    <location>
        <begin position="360"/>
        <end position="379"/>
    </location>
</feature>
<feature type="region of interest" description="Disordered" evidence="1">
    <location>
        <begin position="240"/>
        <end position="459"/>
    </location>
</feature>
<reference evidence="2 3" key="1">
    <citation type="submission" date="2020-11" db="EMBL/GenBank/DDBJ databases">
        <title>Kefir isolates.</title>
        <authorList>
            <person name="Marcisauskas S."/>
            <person name="Kim Y."/>
            <person name="Blasche S."/>
        </authorList>
    </citation>
    <scope>NUCLEOTIDE SEQUENCE [LARGE SCALE GENOMIC DNA]</scope>
    <source>
        <strain evidence="2 3">KR</strain>
    </source>
</reference>
<feature type="region of interest" description="Disordered" evidence="1">
    <location>
        <begin position="1277"/>
        <end position="1334"/>
    </location>
</feature>
<proteinExistence type="predicted"/>
<evidence type="ECO:0000256" key="1">
    <source>
        <dbReference type="SAM" id="MobiDB-lite"/>
    </source>
</evidence>
<evidence type="ECO:0000313" key="3">
    <source>
        <dbReference type="Proteomes" id="UP000777482"/>
    </source>
</evidence>
<feature type="compositionally biased region" description="Basic and acidic residues" evidence="1">
    <location>
        <begin position="1277"/>
        <end position="1289"/>
    </location>
</feature>
<feature type="compositionally biased region" description="Low complexity" evidence="1">
    <location>
        <begin position="287"/>
        <end position="297"/>
    </location>
</feature>